<accession>A0ABV3UYP5</accession>
<evidence type="ECO:0000313" key="1">
    <source>
        <dbReference type="EMBL" id="MEX3593526.1"/>
    </source>
</evidence>
<protein>
    <submittedName>
        <fullName evidence="1">HEPN domain-containing protein</fullName>
    </submittedName>
</protein>
<reference evidence="1 2" key="1">
    <citation type="journal article" date="2024" name="Fungal Genet. Biol.">
        <title>The porcine skin microbiome exhibits broad fungal antagonism.</title>
        <authorList>
            <person name="De La Cruz K.F."/>
            <person name="Townsend E.C."/>
            <person name="Alex Cheong J.Z."/>
            <person name="Salamzade R."/>
            <person name="Liu A."/>
            <person name="Sandstrom S."/>
            <person name="Davila E."/>
            <person name="Huang L."/>
            <person name="Xu K.H."/>
            <person name="Wu S.Y."/>
            <person name="Meudt J.J."/>
            <person name="Shanmuganayagam D."/>
            <person name="Gibson A.L.F."/>
            <person name="Kalan L.R."/>
        </authorList>
    </citation>
    <scope>NUCLEOTIDE SEQUENCE [LARGE SCALE GENOMIC DNA]</scope>
    <source>
        <strain evidence="1 2">LK2625</strain>
    </source>
</reference>
<proteinExistence type="predicted"/>
<gene>
    <name evidence="1" type="ORF">VVR66_02230</name>
</gene>
<dbReference type="Proteomes" id="UP001558481">
    <property type="component" value="Unassembled WGS sequence"/>
</dbReference>
<sequence length="137" mass="15231">MINILRSSSPWGDSSVVQSGIALEALGYLIDVNKNDGTSLNRRKQMNFKPGLRVILADMKIHPLVDVDDWIERADAAYMSAKHPDRAALDSLEVLNTLRENLLVLRFWVALELGAKPKSLMAGLETDRLGSEFVPVE</sequence>
<dbReference type="EMBL" id="JAYWLU010000002">
    <property type="protein sequence ID" value="MEX3593526.1"/>
    <property type="molecule type" value="Genomic_DNA"/>
</dbReference>
<comment type="caution">
    <text evidence="1">The sequence shown here is derived from an EMBL/GenBank/DDBJ whole genome shotgun (WGS) entry which is preliminary data.</text>
</comment>
<name>A0ABV3UYP5_9MICC</name>
<organism evidence="1 2">
    <name type="scientific">Kocuria carniphila</name>
    <dbReference type="NCBI Taxonomy" id="262208"/>
    <lineage>
        <taxon>Bacteria</taxon>
        <taxon>Bacillati</taxon>
        <taxon>Actinomycetota</taxon>
        <taxon>Actinomycetes</taxon>
        <taxon>Micrococcales</taxon>
        <taxon>Micrococcaceae</taxon>
        <taxon>Kocuria</taxon>
    </lineage>
</organism>
<evidence type="ECO:0000313" key="2">
    <source>
        <dbReference type="Proteomes" id="UP001558481"/>
    </source>
</evidence>
<keyword evidence="2" id="KW-1185">Reference proteome</keyword>